<dbReference type="EMBL" id="CM051400">
    <property type="protein sequence ID" value="KAJ4714470.1"/>
    <property type="molecule type" value="Genomic_DNA"/>
</dbReference>
<evidence type="ECO:0000313" key="1">
    <source>
        <dbReference type="EMBL" id="KAJ4714470.1"/>
    </source>
</evidence>
<accession>A0ACC1XT87</accession>
<comment type="caution">
    <text evidence="1">The sequence shown here is derived from an EMBL/GenBank/DDBJ whole genome shotgun (WGS) entry which is preliminary data.</text>
</comment>
<name>A0ACC1XT87_MELAZ</name>
<organism evidence="1 2">
    <name type="scientific">Melia azedarach</name>
    <name type="common">Chinaberry tree</name>
    <dbReference type="NCBI Taxonomy" id="155640"/>
    <lineage>
        <taxon>Eukaryota</taxon>
        <taxon>Viridiplantae</taxon>
        <taxon>Streptophyta</taxon>
        <taxon>Embryophyta</taxon>
        <taxon>Tracheophyta</taxon>
        <taxon>Spermatophyta</taxon>
        <taxon>Magnoliopsida</taxon>
        <taxon>eudicotyledons</taxon>
        <taxon>Gunneridae</taxon>
        <taxon>Pentapetalae</taxon>
        <taxon>rosids</taxon>
        <taxon>malvids</taxon>
        <taxon>Sapindales</taxon>
        <taxon>Meliaceae</taxon>
        <taxon>Melia</taxon>
    </lineage>
</organism>
<dbReference type="Proteomes" id="UP001164539">
    <property type="component" value="Chromosome 7"/>
</dbReference>
<reference evidence="1 2" key="1">
    <citation type="journal article" date="2023" name="Science">
        <title>Complex scaffold remodeling in plant triterpene biosynthesis.</title>
        <authorList>
            <person name="De La Pena R."/>
            <person name="Hodgson H."/>
            <person name="Liu J.C."/>
            <person name="Stephenson M.J."/>
            <person name="Martin A.C."/>
            <person name="Owen C."/>
            <person name="Harkess A."/>
            <person name="Leebens-Mack J."/>
            <person name="Jimenez L.E."/>
            <person name="Osbourn A."/>
            <person name="Sattely E.S."/>
        </authorList>
    </citation>
    <scope>NUCLEOTIDE SEQUENCE [LARGE SCALE GENOMIC DNA]</scope>
    <source>
        <strain evidence="2">cv. JPN11</strain>
        <tissue evidence="1">Leaf</tissue>
    </source>
</reference>
<proteinExistence type="predicted"/>
<evidence type="ECO:0000313" key="2">
    <source>
        <dbReference type="Proteomes" id="UP001164539"/>
    </source>
</evidence>
<sequence>MTSLSSFLLLLIPILLTVFLLLFSPISSFYHPPYSPRGLLYEDKTRLGSIPPSCHNKCNQCHPCMAVQVPTLPLPGKQAPMAFLHNDPSPLNNKYSNYKPLGWKCRCNGHFYNP</sequence>
<protein>
    <submittedName>
        <fullName evidence="1">Epidermal patterning factor-like protein</fullName>
    </submittedName>
</protein>
<gene>
    <name evidence="1" type="ORF">OWV82_012952</name>
</gene>
<keyword evidence="2" id="KW-1185">Reference proteome</keyword>